<keyword evidence="1" id="KW-0472">Membrane</keyword>
<proteinExistence type="predicted"/>
<accession>A0A133UBK5</accession>
<dbReference type="Proteomes" id="UP000070195">
    <property type="component" value="Unassembled WGS sequence"/>
</dbReference>
<comment type="caution">
    <text evidence="2">The sequence shown here is derived from an EMBL/GenBank/DDBJ whole genome shotgun (WGS) entry which is preliminary data.</text>
</comment>
<keyword evidence="1" id="KW-0812">Transmembrane</keyword>
<organism evidence="2 3">
    <name type="scientific">candidate division MSBL1 archaeon SCGC-AAA259D18</name>
    <dbReference type="NCBI Taxonomy" id="1698262"/>
    <lineage>
        <taxon>Archaea</taxon>
        <taxon>Methanobacteriati</taxon>
        <taxon>Methanobacteriota</taxon>
        <taxon>candidate division MSBL1</taxon>
    </lineage>
</organism>
<sequence>MSSSLSQDQGKGKEKGWEGMEIMGSASFLSCFRSHFLLFCLLGLSEKLSKRRDLKLNFRYEAKKVGREESSSR</sequence>
<reference evidence="2 3" key="1">
    <citation type="journal article" date="2016" name="Sci. Rep.">
        <title>Metabolic traits of an uncultured archaeal lineage -MSBL1- from brine pools of the Red Sea.</title>
        <authorList>
            <person name="Mwirichia R."/>
            <person name="Alam I."/>
            <person name="Rashid M."/>
            <person name="Vinu M."/>
            <person name="Ba-Alawi W."/>
            <person name="Anthony Kamau A."/>
            <person name="Kamanda Ngugi D."/>
            <person name="Goker M."/>
            <person name="Klenk H.P."/>
            <person name="Bajic V."/>
            <person name="Stingl U."/>
        </authorList>
    </citation>
    <scope>NUCLEOTIDE SEQUENCE [LARGE SCALE GENOMIC DNA]</scope>
    <source>
        <strain evidence="2">SCGC-AAA259D18</strain>
    </source>
</reference>
<protein>
    <submittedName>
        <fullName evidence="2">Uncharacterized protein</fullName>
    </submittedName>
</protein>
<evidence type="ECO:0000313" key="3">
    <source>
        <dbReference type="Proteomes" id="UP000070195"/>
    </source>
</evidence>
<evidence type="ECO:0000256" key="1">
    <source>
        <dbReference type="SAM" id="Phobius"/>
    </source>
</evidence>
<evidence type="ECO:0000313" key="2">
    <source>
        <dbReference type="EMBL" id="KXA91559.1"/>
    </source>
</evidence>
<name>A0A133UBK5_9EURY</name>
<dbReference type="AlphaFoldDB" id="A0A133UBK5"/>
<dbReference type="EMBL" id="LHXM01000020">
    <property type="protein sequence ID" value="KXA91559.1"/>
    <property type="molecule type" value="Genomic_DNA"/>
</dbReference>
<feature type="transmembrane region" description="Helical" evidence="1">
    <location>
        <begin position="22"/>
        <end position="44"/>
    </location>
</feature>
<keyword evidence="3" id="KW-1185">Reference proteome</keyword>
<gene>
    <name evidence="2" type="ORF">AKJ63_01310</name>
</gene>
<keyword evidence="1" id="KW-1133">Transmembrane helix</keyword>